<name>A0ABY6P2R6_9NOCA</name>
<keyword evidence="1" id="KW-0560">Oxidoreductase</keyword>
<evidence type="ECO:0000259" key="2">
    <source>
        <dbReference type="Pfam" id="PF00171"/>
    </source>
</evidence>
<evidence type="ECO:0000256" key="1">
    <source>
        <dbReference type="ARBA" id="ARBA00023002"/>
    </source>
</evidence>
<dbReference type="InterPro" id="IPR015590">
    <property type="entry name" value="Aldehyde_DH_dom"/>
</dbReference>
<dbReference type="PANTHER" id="PTHR11699">
    <property type="entry name" value="ALDEHYDE DEHYDROGENASE-RELATED"/>
    <property type="match status" value="1"/>
</dbReference>
<evidence type="ECO:0000313" key="3">
    <source>
        <dbReference type="EMBL" id="UZJ25433.1"/>
    </source>
</evidence>
<dbReference type="RefSeq" id="WP_265383538.1">
    <property type="nucleotide sequence ID" value="NZ_CP110615.1"/>
</dbReference>
<dbReference type="Gene3D" id="3.40.605.10">
    <property type="entry name" value="Aldehyde Dehydrogenase, Chain A, domain 1"/>
    <property type="match status" value="1"/>
</dbReference>
<organism evidence="3 4">
    <name type="scientific">Rhodococcus antarcticus</name>
    <dbReference type="NCBI Taxonomy" id="2987751"/>
    <lineage>
        <taxon>Bacteria</taxon>
        <taxon>Bacillati</taxon>
        <taxon>Actinomycetota</taxon>
        <taxon>Actinomycetes</taxon>
        <taxon>Mycobacteriales</taxon>
        <taxon>Nocardiaceae</taxon>
        <taxon>Rhodococcus</taxon>
    </lineage>
</organism>
<feature type="domain" description="Aldehyde dehydrogenase" evidence="2">
    <location>
        <begin position="37"/>
        <end position="433"/>
    </location>
</feature>
<sequence length="463" mass="46780">MHTDLAGAARASALAGLVAHHPLLADGVPTAGGGAVLTIVDPSTGLALTEVATADGRDVDSAVRAARRTHDRAWGRIPGVQRGQALLRLAREVRDHADALAVLESLGTGIPLRQTRERDLPEILAHLVHHAGWADKLAHAGYGPGPDGNGPRPLGVVAVLVPPSSSLVLAVRIVAAALAAGNAAVLVPASASPLAALALAELARVAELPPGLLTVLPGGPDVRTALVDHPGTSSVTVTGDRAAAAAVQRQLAGRATRLVLELRGPATTVVLADGDPNRAAAGLAHSLTAHHQLAGAGSRVLVDRAVAQALTEALREQVAGLRVGDALAPGTDVGPLATADQRDDALRALEGAQGEVWTGPHPVPEQGFFLAPALHTDPPAPLRGSVDPGGPVLSVHVVDGEDGAVALAQLQPGTLGVWTADAVRPAALARRLRRDVVQDGCPVPALGHGGGPVPLGGYLDVQR</sequence>
<dbReference type="Pfam" id="PF00171">
    <property type="entry name" value="Aldedh"/>
    <property type="match status" value="1"/>
</dbReference>
<protein>
    <submittedName>
        <fullName evidence="3">Aldehyde dehydrogenase family protein</fullName>
    </submittedName>
</protein>
<dbReference type="EMBL" id="CP110615">
    <property type="protein sequence ID" value="UZJ25433.1"/>
    <property type="molecule type" value="Genomic_DNA"/>
</dbReference>
<proteinExistence type="predicted"/>
<gene>
    <name evidence="3" type="ORF">RHODO2019_02855</name>
</gene>
<evidence type="ECO:0000313" key="4">
    <source>
        <dbReference type="Proteomes" id="UP001164965"/>
    </source>
</evidence>
<keyword evidence="4" id="KW-1185">Reference proteome</keyword>
<dbReference type="SUPFAM" id="SSF53720">
    <property type="entry name" value="ALDH-like"/>
    <property type="match status" value="1"/>
</dbReference>
<accession>A0ABY6P2R6</accession>
<dbReference type="InterPro" id="IPR016162">
    <property type="entry name" value="Ald_DH_N"/>
</dbReference>
<dbReference type="Gene3D" id="3.40.309.10">
    <property type="entry name" value="Aldehyde Dehydrogenase, Chain A, domain 2"/>
    <property type="match status" value="1"/>
</dbReference>
<dbReference type="Proteomes" id="UP001164965">
    <property type="component" value="Chromosome"/>
</dbReference>
<dbReference type="InterPro" id="IPR016161">
    <property type="entry name" value="Ald_DH/histidinol_DH"/>
</dbReference>
<dbReference type="InterPro" id="IPR016163">
    <property type="entry name" value="Ald_DH_C"/>
</dbReference>
<reference evidence="3" key="1">
    <citation type="submission" date="2022-10" db="EMBL/GenBank/DDBJ databases">
        <title>Rhodococcus sp.75.</title>
        <authorList>
            <person name="Sun M."/>
        </authorList>
    </citation>
    <scope>NUCLEOTIDE SEQUENCE</scope>
    <source>
        <strain evidence="3">75</strain>
    </source>
</reference>